<evidence type="ECO:0000259" key="9">
    <source>
        <dbReference type="PROSITE" id="PS51755"/>
    </source>
</evidence>
<dbReference type="OrthoDB" id="9802426at2"/>
<dbReference type="STRING" id="1069536.SINU_01135"/>
<dbReference type="PROSITE" id="PS50110">
    <property type="entry name" value="RESPONSE_REGULATORY"/>
    <property type="match status" value="1"/>
</dbReference>
<accession>A0A0U1QSH0</accession>
<dbReference type="CDD" id="cd17574">
    <property type="entry name" value="REC_OmpR"/>
    <property type="match status" value="1"/>
</dbReference>
<evidence type="ECO:0000259" key="8">
    <source>
        <dbReference type="PROSITE" id="PS50110"/>
    </source>
</evidence>
<dbReference type="Gene3D" id="1.10.10.10">
    <property type="entry name" value="Winged helix-like DNA-binding domain superfamily/Winged helix DNA-binding domain"/>
    <property type="match status" value="1"/>
</dbReference>
<evidence type="ECO:0000256" key="1">
    <source>
        <dbReference type="ARBA" id="ARBA00022553"/>
    </source>
</evidence>
<evidence type="ECO:0000256" key="7">
    <source>
        <dbReference type="PROSITE-ProRule" id="PRU01091"/>
    </source>
</evidence>
<organism evidence="10 11">
    <name type="scientific">Sporolactobacillus inulinus CASD</name>
    <dbReference type="NCBI Taxonomy" id="1069536"/>
    <lineage>
        <taxon>Bacteria</taxon>
        <taxon>Bacillati</taxon>
        <taxon>Bacillota</taxon>
        <taxon>Bacilli</taxon>
        <taxon>Bacillales</taxon>
        <taxon>Sporolactobacillaceae</taxon>
        <taxon>Sporolactobacillus</taxon>
    </lineage>
</organism>
<feature type="domain" description="Response regulatory" evidence="8">
    <location>
        <begin position="4"/>
        <end position="117"/>
    </location>
</feature>
<dbReference type="InterPro" id="IPR036388">
    <property type="entry name" value="WH-like_DNA-bd_sf"/>
</dbReference>
<comment type="caution">
    <text evidence="10">The sequence shown here is derived from an EMBL/GenBank/DDBJ whole genome shotgun (WGS) entry which is preliminary data.</text>
</comment>
<dbReference type="Gene3D" id="3.40.50.2300">
    <property type="match status" value="1"/>
</dbReference>
<dbReference type="InterPro" id="IPR039420">
    <property type="entry name" value="WalR-like"/>
</dbReference>
<evidence type="ECO:0000256" key="5">
    <source>
        <dbReference type="ARBA" id="ARBA00023163"/>
    </source>
</evidence>
<dbReference type="GO" id="GO:0005829">
    <property type="term" value="C:cytosol"/>
    <property type="evidence" value="ECO:0007669"/>
    <property type="project" value="TreeGrafter"/>
</dbReference>
<dbReference type="SUPFAM" id="SSF46894">
    <property type="entry name" value="C-terminal effector domain of the bipartite response regulators"/>
    <property type="match status" value="1"/>
</dbReference>
<dbReference type="SMART" id="SM00862">
    <property type="entry name" value="Trans_reg_C"/>
    <property type="match status" value="1"/>
</dbReference>
<evidence type="ECO:0000256" key="4">
    <source>
        <dbReference type="ARBA" id="ARBA00023125"/>
    </source>
</evidence>
<dbReference type="CDD" id="cd00383">
    <property type="entry name" value="trans_reg_C"/>
    <property type="match status" value="1"/>
</dbReference>
<dbReference type="FunFam" id="3.40.50.2300:FF:000001">
    <property type="entry name" value="DNA-binding response regulator PhoB"/>
    <property type="match status" value="1"/>
</dbReference>
<gene>
    <name evidence="10" type="ORF">SINU_01135</name>
</gene>
<dbReference type="PROSITE" id="PS51755">
    <property type="entry name" value="OMPR_PHOB"/>
    <property type="match status" value="1"/>
</dbReference>
<sequence length="228" mass="26571">MDYHVMIVEDQKEIRDVVAKYLEKEGYIPSLAKDGFEALEIFGSQTIHLILLDIMMPGIDGFEVLREIRKVSDVPVIMLTAKQEEIDRLHGFDTGADDYVVKPFSLKELMKRVRVIIKRVYHETDEMVYHCKALHLHTGSMKLYQGEEEIPVTSAEYALLLVMFRHQGQVLTREQLIELAYGNNYEGYDRNIDSYIKRIRQKIEEDPRHPKMLITKYGAGYIFGDVKQ</sequence>
<dbReference type="Pfam" id="PF00486">
    <property type="entry name" value="Trans_reg_C"/>
    <property type="match status" value="1"/>
</dbReference>
<keyword evidence="1 6" id="KW-0597">Phosphoprotein</keyword>
<reference evidence="10 11" key="1">
    <citation type="journal article" date="2011" name="J. Bacteriol.">
        <title>Draft genome sequence of Sporolactobacillus inulinus strain CASD, an efficient D-lactic acid-producing bacterium with high-concentration lactate tolerance capability.</title>
        <authorList>
            <person name="Yu B."/>
            <person name="Su F."/>
            <person name="Wang L."/>
            <person name="Xu K."/>
            <person name="Zhao B."/>
            <person name="Xu P."/>
        </authorList>
    </citation>
    <scope>NUCLEOTIDE SEQUENCE [LARGE SCALE GENOMIC DNA]</scope>
    <source>
        <strain evidence="10 11">CASD</strain>
    </source>
</reference>
<dbReference type="SUPFAM" id="SSF52172">
    <property type="entry name" value="CheY-like"/>
    <property type="match status" value="1"/>
</dbReference>
<keyword evidence="3" id="KW-0805">Transcription regulation</keyword>
<dbReference type="InterPro" id="IPR011006">
    <property type="entry name" value="CheY-like_superfamily"/>
</dbReference>
<dbReference type="InterPro" id="IPR016032">
    <property type="entry name" value="Sig_transdc_resp-reg_C-effctor"/>
</dbReference>
<dbReference type="GO" id="GO:0000156">
    <property type="term" value="F:phosphorelay response regulator activity"/>
    <property type="evidence" value="ECO:0007669"/>
    <property type="project" value="TreeGrafter"/>
</dbReference>
<keyword evidence="4 7" id="KW-0238">DNA-binding</keyword>
<name>A0A0U1QSH0_9BACL</name>
<dbReference type="Pfam" id="PF00072">
    <property type="entry name" value="Response_reg"/>
    <property type="match status" value="1"/>
</dbReference>
<dbReference type="InterPro" id="IPR001867">
    <property type="entry name" value="OmpR/PhoB-type_DNA-bd"/>
</dbReference>
<evidence type="ECO:0000256" key="2">
    <source>
        <dbReference type="ARBA" id="ARBA00023012"/>
    </source>
</evidence>
<dbReference type="Gene3D" id="6.10.250.690">
    <property type="match status" value="1"/>
</dbReference>
<protein>
    <submittedName>
        <fullName evidence="10">Transcriptional regulator</fullName>
    </submittedName>
</protein>
<dbReference type="EMBL" id="AFVQ02000014">
    <property type="protein sequence ID" value="KLI03753.1"/>
    <property type="molecule type" value="Genomic_DNA"/>
</dbReference>
<dbReference type="GO" id="GO:0032993">
    <property type="term" value="C:protein-DNA complex"/>
    <property type="evidence" value="ECO:0007669"/>
    <property type="project" value="TreeGrafter"/>
</dbReference>
<dbReference type="RefSeq" id="WP_010025311.1">
    <property type="nucleotide sequence ID" value="NZ_AFVQ02000014.1"/>
</dbReference>
<dbReference type="Proteomes" id="UP000035553">
    <property type="component" value="Unassembled WGS sequence"/>
</dbReference>
<evidence type="ECO:0000256" key="6">
    <source>
        <dbReference type="PROSITE-ProRule" id="PRU00169"/>
    </source>
</evidence>
<dbReference type="SMART" id="SM00448">
    <property type="entry name" value="REC"/>
    <property type="match status" value="1"/>
</dbReference>
<dbReference type="GO" id="GO:0006355">
    <property type="term" value="P:regulation of DNA-templated transcription"/>
    <property type="evidence" value="ECO:0007669"/>
    <property type="project" value="InterPro"/>
</dbReference>
<feature type="modified residue" description="4-aspartylphosphate" evidence="6">
    <location>
        <position position="53"/>
    </location>
</feature>
<evidence type="ECO:0000256" key="3">
    <source>
        <dbReference type="ARBA" id="ARBA00023015"/>
    </source>
</evidence>
<evidence type="ECO:0000313" key="10">
    <source>
        <dbReference type="EMBL" id="KLI03753.1"/>
    </source>
</evidence>
<dbReference type="GO" id="GO:0000976">
    <property type="term" value="F:transcription cis-regulatory region binding"/>
    <property type="evidence" value="ECO:0007669"/>
    <property type="project" value="TreeGrafter"/>
</dbReference>
<keyword evidence="5" id="KW-0804">Transcription</keyword>
<feature type="domain" description="OmpR/PhoB-type" evidence="9">
    <location>
        <begin position="126"/>
        <end position="225"/>
    </location>
</feature>
<evidence type="ECO:0000313" key="11">
    <source>
        <dbReference type="Proteomes" id="UP000035553"/>
    </source>
</evidence>
<keyword evidence="2" id="KW-0902">Two-component regulatory system</keyword>
<feature type="DNA-binding region" description="OmpR/PhoB-type" evidence="7">
    <location>
        <begin position="126"/>
        <end position="225"/>
    </location>
</feature>
<dbReference type="PANTHER" id="PTHR48111:SF1">
    <property type="entry name" value="TWO-COMPONENT RESPONSE REGULATOR ORR33"/>
    <property type="match status" value="1"/>
</dbReference>
<dbReference type="AlphaFoldDB" id="A0A0U1QSH0"/>
<keyword evidence="11" id="KW-1185">Reference proteome</keyword>
<dbReference type="InterPro" id="IPR001789">
    <property type="entry name" value="Sig_transdc_resp-reg_receiver"/>
</dbReference>
<proteinExistence type="predicted"/>
<dbReference type="PANTHER" id="PTHR48111">
    <property type="entry name" value="REGULATOR OF RPOS"/>
    <property type="match status" value="1"/>
</dbReference>